<name>C9Y983_CURXX</name>
<proteinExistence type="predicted"/>
<organism evidence="1">
    <name type="scientific">Curvibacter symbiont subsp. Hydra magnipapillata</name>
    <dbReference type="NCBI Taxonomy" id="667019"/>
    <lineage>
        <taxon>Bacteria</taxon>
        <taxon>Pseudomonadati</taxon>
        <taxon>Pseudomonadota</taxon>
        <taxon>Betaproteobacteria</taxon>
        <taxon>Burkholderiales</taxon>
        <taxon>Comamonadaceae</taxon>
        <taxon>Curvibacter</taxon>
    </lineage>
</organism>
<evidence type="ECO:0000313" key="1">
    <source>
        <dbReference type="EMBL" id="CBA28352.1"/>
    </source>
</evidence>
<accession>C9Y983</accession>
<dbReference type="EMBL" id="FN543104">
    <property type="protein sequence ID" value="CBA28352.1"/>
    <property type="molecule type" value="Genomic_DNA"/>
</dbReference>
<gene>
    <name evidence="1" type="ORF">Csp_A06840</name>
</gene>
<reference evidence="1" key="1">
    <citation type="journal article" date="2010" name="Nature">
        <title>The dynamic genome of Hydra.</title>
        <authorList>
            <person name="Chapman J.A."/>
            <person name="Kirkness E.F."/>
            <person name="Simakov O."/>
            <person name="Hampson S.E."/>
            <person name="Mitros T."/>
            <person name="Weinmaier T."/>
            <person name="Rattei T."/>
            <person name="Balasubramanian P.G."/>
            <person name="Borman J."/>
            <person name="Busam D."/>
            <person name="Disbennett K."/>
            <person name="Pfannkoch C."/>
            <person name="Sumin N."/>
            <person name="Sutton G."/>
            <person name="Viswanathan L."/>
            <person name="Walenz B."/>
            <person name="Goodstein D.M."/>
            <person name="Hellsten U."/>
            <person name="Kawashima T."/>
            <person name="Prochnik S.E."/>
            <person name="Putnam N.H."/>
            <person name="Shu S."/>
            <person name="Blumberg B."/>
            <person name="Dana C.E."/>
            <person name="Gee L."/>
            <person name="Kibler D.F."/>
            <person name="Law L."/>
            <person name="Lindgens D."/>
            <person name="Martinez D.E."/>
            <person name="Peng J."/>
            <person name="Wigge P.A."/>
            <person name="Bertulat B."/>
            <person name="Guder C."/>
            <person name="Nakamura Y."/>
            <person name="Ozbek S."/>
            <person name="Watanabe H."/>
            <person name="Khalturin K."/>
            <person name="Hemmrich G."/>
            <person name="Franke A."/>
            <person name="Augustin R."/>
            <person name="Fraune S."/>
            <person name="Hayakawa E."/>
            <person name="Hayakawa S."/>
            <person name="Hirose M."/>
            <person name="Hwang J."/>
            <person name="Ikeo K."/>
            <person name="Nishimiya-Fujisawa C."/>
            <person name="Ogura A."/>
            <person name="Takahashi T."/>
            <person name="Steinmetz P.R."/>
            <person name="Zhang X."/>
            <person name="Aufschnaiter R."/>
            <person name="Eder M.K."/>
            <person name="Gorny A.K."/>
            <person name="Salvenmoser W."/>
            <person name="Heimberg A.M."/>
            <person name="Wheeler B.M."/>
            <person name="Peterson K.J."/>
            <person name="Boettger A."/>
            <person name="Tischler P."/>
            <person name="Wolf A."/>
            <person name="Gojobori T."/>
            <person name="Remington K.A."/>
            <person name="Strausberg R.L."/>
            <person name="Venter J."/>
            <person name="Technau U."/>
            <person name="Hobmayer B."/>
            <person name="Bosch T.C."/>
            <person name="Holstein T.W."/>
            <person name="Fujisawa T."/>
            <person name="Bode H.R."/>
            <person name="David C.N."/>
            <person name="Rokhsar D.S."/>
            <person name="Steele R.E."/>
        </authorList>
    </citation>
    <scope>NUCLEOTIDE SEQUENCE</scope>
</reference>
<protein>
    <submittedName>
        <fullName evidence="1">Uncharacterized protein</fullName>
    </submittedName>
</protein>
<dbReference type="AlphaFoldDB" id="C9Y983"/>
<sequence>MNELSGLLLKLMDHMVSSRQYKETRGRLTINGKIVLDAREFRTYREASGLSEESWQARYGEKHSGSE</sequence>